<organism evidence="1 2">
    <name type="scientific">Dallia pectoralis</name>
    <name type="common">Alaska blackfish</name>
    <dbReference type="NCBI Taxonomy" id="75939"/>
    <lineage>
        <taxon>Eukaryota</taxon>
        <taxon>Metazoa</taxon>
        <taxon>Chordata</taxon>
        <taxon>Craniata</taxon>
        <taxon>Vertebrata</taxon>
        <taxon>Euteleostomi</taxon>
        <taxon>Actinopterygii</taxon>
        <taxon>Neopterygii</taxon>
        <taxon>Teleostei</taxon>
        <taxon>Protacanthopterygii</taxon>
        <taxon>Esociformes</taxon>
        <taxon>Umbridae</taxon>
        <taxon>Dallia</taxon>
    </lineage>
</organism>
<comment type="caution">
    <text evidence="1">The sequence shown here is derived from an EMBL/GenBank/DDBJ whole genome shotgun (WGS) entry which is preliminary data.</text>
</comment>
<accession>A0ACC2G8W8</accession>
<dbReference type="Proteomes" id="UP001157502">
    <property type="component" value="Chromosome 16"/>
</dbReference>
<dbReference type="EMBL" id="CM055743">
    <property type="protein sequence ID" value="KAJ7999976.1"/>
    <property type="molecule type" value="Genomic_DNA"/>
</dbReference>
<name>A0ACC2G8W8_DALPE</name>
<reference evidence="1" key="1">
    <citation type="submission" date="2021-05" db="EMBL/GenBank/DDBJ databases">
        <authorList>
            <person name="Pan Q."/>
            <person name="Jouanno E."/>
            <person name="Zahm M."/>
            <person name="Klopp C."/>
            <person name="Cabau C."/>
            <person name="Louis A."/>
            <person name="Berthelot C."/>
            <person name="Parey E."/>
            <person name="Roest Crollius H."/>
            <person name="Montfort J."/>
            <person name="Robinson-Rechavi M."/>
            <person name="Bouchez O."/>
            <person name="Lampietro C."/>
            <person name="Lopez Roques C."/>
            <person name="Donnadieu C."/>
            <person name="Postlethwait J."/>
            <person name="Bobe J."/>
            <person name="Dillon D."/>
            <person name="Chandos A."/>
            <person name="von Hippel F."/>
            <person name="Guiguen Y."/>
        </authorList>
    </citation>
    <scope>NUCLEOTIDE SEQUENCE</scope>
    <source>
        <strain evidence="1">YG-Jan2019</strain>
    </source>
</reference>
<proteinExistence type="predicted"/>
<evidence type="ECO:0000313" key="1">
    <source>
        <dbReference type="EMBL" id="KAJ7999976.1"/>
    </source>
</evidence>
<evidence type="ECO:0000313" key="2">
    <source>
        <dbReference type="Proteomes" id="UP001157502"/>
    </source>
</evidence>
<sequence length="70" mass="7849">MGSWIRLDGRRRNGEMGKNERGRAAGGGNQEQQNVTLRRKMLHGYQLVRSPISSLCWVICSTVGTALRPH</sequence>
<protein>
    <submittedName>
        <fullName evidence="1">Uncharacterized protein</fullName>
    </submittedName>
</protein>
<gene>
    <name evidence="1" type="ORF">DPEC_G00200030</name>
</gene>
<keyword evidence="2" id="KW-1185">Reference proteome</keyword>